<gene>
    <name evidence="1" type="ORF">S03H2_17123</name>
</gene>
<organism evidence="1">
    <name type="scientific">marine sediment metagenome</name>
    <dbReference type="NCBI Taxonomy" id="412755"/>
    <lineage>
        <taxon>unclassified sequences</taxon>
        <taxon>metagenomes</taxon>
        <taxon>ecological metagenomes</taxon>
    </lineage>
</organism>
<dbReference type="EMBL" id="BARU01008806">
    <property type="protein sequence ID" value="GAH45266.1"/>
    <property type="molecule type" value="Genomic_DNA"/>
</dbReference>
<reference evidence="1" key="1">
    <citation type="journal article" date="2014" name="Front. Microbiol.">
        <title>High frequency of phylogenetically diverse reductive dehalogenase-homologous genes in deep subseafloor sedimentary metagenomes.</title>
        <authorList>
            <person name="Kawai M."/>
            <person name="Futagami T."/>
            <person name="Toyoda A."/>
            <person name="Takaki Y."/>
            <person name="Nishi S."/>
            <person name="Hori S."/>
            <person name="Arai W."/>
            <person name="Tsubouchi T."/>
            <person name="Morono Y."/>
            <person name="Uchiyama I."/>
            <person name="Ito T."/>
            <person name="Fujiyama A."/>
            <person name="Inagaki F."/>
            <person name="Takami H."/>
        </authorList>
    </citation>
    <scope>NUCLEOTIDE SEQUENCE</scope>
    <source>
        <strain evidence="1">Expedition CK06-06</strain>
    </source>
</reference>
<sequence>METLKFDILKQFIRARNPALGTLFDEYLATLTDHQIEFIYWSVENFRGSAYIPELANPRIDTKDLIDPYVLVQEPIRACKDSLARVYDSKGKYHI</sequence>
<protein>
    <submittedName>
        <fullName evidence="1">Uncharacterized protein</fullName>
    </submittedName>
</protein>
<proteinExistence type="predicted"/>
<accession>X1FHX5</accession>
<comment type="caution">
    <text evidence="1">The sequence shown here is derived from an EMBL/GenBank/DDBJ whole genome shotgun (WGS) entry which is preliminary data.</text>
</comment>
<feature type="non-terminal residue" evidence="1">
    <location>
        <position position="95"/>
    </location>
</feature>
<evidence type="ECO:0000313" key="1">
    <source>
        <dbReference type="EMBL" id="GAH45266.1"/>
    </source>
</evidence>
<name>X1FHX5_9ZZZZ</name>
<dbReference type="AlphaFoldDB" id="X1FHX5"/>